<feature type="transmembrane region" description="Helical" evidence="10">
    <location>
        <begin position="71"/>
        <end position="95"/>
    </location>
</feature>
<evidence type="ECO:0000256" key="5">
    <source>
        <dbReference type="ARBA" id="ARBA00022597"/>
    </source>
</evidence>
<evidence type="ECO:0000256" key="7">
    <source>
        <dbReference type="ARBA" id="ARBA00022737"/>
    </source>
</evidence>
<evidence type="ECO:0000256" key="4">
    <source>
        <dbReference type="ARBA" id="ARBA00022475"/>
    </source>
</evidence>
<reference evidence="12" key="1">
    <citation type="submission" date="2022-07" db="EMBL/GenBank/DDBJ databases">
        <authorList>
            <person name="Macas J."/>
            <person name="Novak P."/>
            <person name="Neumann P."/>
        </authorList>
    </citation>
    <scope>NUCLEOTIDE SEQUENCE</scope>
</reference>
<feature type="transmembrane region" description="Helical" evidence="10">
    <location>
        <begin position="131"/>
        <end position="153"/>
    </location>
</feature>
<dbReference type="Pfam" id="PF03083">
    <property type="entry name" value="MtN3_slv"/>
    <property type="match status" value="2"/>
</dbReference>
<accession>A0AAV0BXJ1</accession>
<dbReference type="PANTHER" id="PTHR10791">
    <property type="entry name" value="RAG1-ACTIVATING PROTEIN 1"/>
    <property type="match status" value="1"/>
</dbReference>
<feature type="transmembrane region" description="Helical" evidence="10">
    <location>
        <begin position="107"/>
        <end position="125"/>
    </location>
</feature>
<proteinExistence type="inferred from homology"/>
<keyword evidence="3 10" id="KW-0813">Transport</keyword>
<evidence type="ECO:0000256" key="1">
    <source>
        <dbReference type="ARBA" id="ARBA00004651"/>
    </source>
</evidence>
<evidence type="ECO:0000256" key="11">
    <source>
        <dbReference type="SAM" id="MobiDB-lite"/>
    </source>
</evidence>
<evidence type="ECO:0000256" key="10">
    <source>
        <dbReference type="RuleBase" id="RU910715"/>
    </source>
</evidence>
<keyword evidence="13" id="KW-1185">Reference proteome</keyword>
<evidence type="ECO:0000313" key="12">
    <source>
        <dbReference type="EMBL" id="CAH9051893.1"/>
    </source>
</evidence>
<dbReference type="FunFam" id="1.20.1280.290:FF:000001">
    <property type="entry name" value="Bidirectional sugar transporter SWEET"/>
    <property type="match status" value="1"/>
</dbReference>
<dbReference type="Proteomes" id="UP001152523">
    <property type="component" value="Unassembled WGS sequence"/>
</dbReference>
<keyword evidence="5 10" id="KW-0762">Sugar transport</keyword>
<dbReference type="Gene3D" id="1.20.1280.290">
    <property type="match status" value="2"/>
</dbReference>
<evidence type="ECO:0000256" key="8">
    <source>
        <dbReference type="ARBA" id="ARBA00022989"/>
    </source>
</evidence>
<name>A0AAV0BXJ1_9ASTE</name>
<keyword evidence="8 10" id="KW-1133">Transmembrane helix</keyword>
<dbReference type="PANTHER" id="PTHR10791:SF222">
    <property type="entry name" value="BIDIRECTIONAL SUGAR TRANSPORTER SWEET15"/>
    <property type="match status" value="1"/>
</dbReference>
<comment type="similarity">
    <text evidence="2 10">Belongs to the SWEET sugar transporter family.</text>
</comment>
<keyword evidence="7" id="KW-0677">Repeat</keyword>
<evidence type="ECO:0000256" key="6">
    <source>
        <dbReference type="ARBA" id="ARBA00022692"/>
    </source>
</evidence>
<sequence>MAILDHHRPWLFVFGVLGNIISLLVFLAPLSTFIRIWKAKSTMGFHSVPYIVALFSSLLWIYYAYIKKNAILLISINSLGILIETIYVLLFLIFASKKARRHTLTELFVSIGGFTLIFVVSWFSFSGEVRISLVGWICVSVSTAVFAAPLSVVFQVIRTKSVEFLPFYLSFFLTTSAIMWFGYGVMMKDLRIALPNILGFFLGLLQILLYLVYRTAKPAIVIEEEEPKKMSQDHVVVGIELQQDTTSSQTIHPVDSDTCSNSSVTSK</sequence>
<dbReference type="EMBL" id="CAMAPF010000004">
    <property type="protein sequence ID" value="CAH9051893.1"/>
    <property type="molecule type" value="Genomic_DNA"/>
</dbReference>
<keyword evidence="6 10" id="KW-0812">Transmembrane</keyword>
<dbReference type="InterPro" id="IPR004316">
    <property type="entry name" value="SWEET_rpt"/>
</dbReference>
<gene>
    <name evidence="12" type="ORF">CEPIT_LOCUS295</name>
</gene>
<dbReference type="GO" id="GO:0005886">
    <property type="term" value="C:plasma membrane"/>
    <property type="evidence" value="ECO:0007669"/>
    <property type="project" value="UniProtKB-SubCell"/>
</dbReference>
<evidence type="ECO:0000256" key="9">
    <source>
        <dbReference type="ARBA" id="ARBA00023136"/>
    </source>
</evidence>
<dbReference type="FunFam" id="1.20.1280.290:FF:000003">
    <property type="entry name" value="Bidirectional sugar transporter SWEET"/>
    <property type="match status" value="1"/>
</dbReference>
<organism evidence="12 13">
    <name type="scientific">Cuscuta epithymum</name>
    <dbReference type="NCBI Taxonomy" id="186058"/>
    <lineage>
        <taxon>Eukaryota</taxon>
        <taxon>Viridiplantae</taxon>
        <taxon>Streptophyta</taxon>
        <taxon>Embryophyta</taxon>
        <taxon>Tracheophyta</taxon>
        <taxon>Spermatophyta</taxon>
        <taxon>Magnoliopsida</taxon>
        <taxon>eudicotyledons</taxon>
        <taxon>Gunneridae</taxon>
        <taxon>Pentapetalae</taxon>
        <taxon>asterids</taxon>
        <taxon>lamiids</taxon>
        <taxon>Solanales</taxon>
        <taxon>Convolvulaceae</taxon>
        <taxon>Cuscuteae</taxon>
        <taxon>Cuscuta</taxon>
        <taxon>Cuscuta subgen. Cuscuta</taxon>
    </lineage>
</organism>
<comment type="subcellular location">
    <subcellularLocation>
        <location evidence="1 10">Cell membrane</location>
        <topology evidence="1 10">Multi-pass membrane protein</topology>
    </subcellularLocation>
</comment>
<dbReference type="InterPro" id="IPR047664">
    <property type="entry name" value="SWEET"/>
</dbReference>
<feature type="transmembrane region" description="Helical" evidence="10">
    <location>
        <begin position="48"/>
        <end position="65"/>
    </location>
</feature>
<comment type="caution">
    <text evidence="12">The sequence shown here is derived from an EMBL/GenBank/DDBJ whole genome shotgun (WGS) entry which is preliminary data.</text>
</comment>
<dbReference type="GO" id="GO:0051119">
    <property type="term" value="F:sugar transmembrane transporter activity"/>
    <property type="evidence" value="ECO:0007669"/>
    <property type="project" value="InterPro"/>
</dbReference>
<evidence type="ECO:0000256" key="3">
    <source>
        <dbReference type="ARBA" id="ARBA00022448"/>
    </source>
</evidence>
<evidence type="ECO:0000256" key="2">
    <source>
        <dbReference type="ARBA" id="ARBA00007809"/>
    </source>
</evidence>
<feature type="transmembrane region" description="Helical" evidence="10">
    <location>
        <begin position="192"/>
        <end position="213"/>
    </location>
</feature>
<dbReference type="AlphaFoldDB" id="A0AAV0BXJ1"/>
<comment type="function">
    <text evidence="10">Mediates both low-affinity uptake and efflux of sugar across the membrane.</text>
</comment>
<protein>
    <recommendedName>
        <fullName evidence="10">Bidirectional sugar transporter SWEET</fullName>
    </recommendedName>
</protein>
<feature type="region of interest" description="Disordered" evidence="11">
    <location>
        <begin position="244"/>
        <end position="267"/>
    </location>
</feature>
<keyword evidence="4" id="KW-1003">Cell membrane</keyword>
<feature type="transmembrane region" description="Helical" evidence="10">
    <location>
        <begin position="12"/>
        <end position="36"/>
    </location>
</feature>
<keyword evidence="9 10" id="KW-0472">Membrane</keyword>
<evidence type="ECO:0000313" key="13">
    <source>
        <dbReference type="Proteomes" id="UP001152523"/>
    </source>
</evidence>
<feature type="transmembrane region" description="Helical" evidence="10">
    <location>
        <begin position="165"/>
        <end position="186"/>
    </location>
</feature>